<evidence type="ECO:0000256" key="2">
    <source>
        <dbReference type="SAM" id="MobiDB-lite"/>
    </source>
</evidence>
<dbReference type="PANTHER" id="PTHR43048:SF3">
    <property type="entry name" value="METHYLMALONYL-COA EPIMERASE, MITOCHONDRIAL"/>
    <property type="match status" value="1"/>
</dbReference>
<gene>
    <name evidence="4" type="ORF">HEQ75_14645</name>
</gene>
<dbReference type="EMBL" id="JAAVNE010000022">
    <property type="protein sequence ID" value="NKC32101.1"/>
    <property type="molecule type" value="Genomic_DNA"/>
</dbReference>
<evidence type="ECO:0000259" key="3">
    <source>
        <dbReference type="PROSITE" id="PS51819"/>
    </source>
</evidence>
<dbReference type="PANTHER" id="PTHR43048">
    <property type="entry name" value="METHYLMALONYL-COA EPIMERASE"/>
    <property type="match status" value="1"/>
</dbReference>
<dbReference type="Gene3D" id="3.10.180.10">
    <property type="entry name" value="2,3-Dihydroxybiphenyl 1,2-Dioxygenase, domain 1"/>
    <property type="match status" value="2"/>
</dbReference>
<keyword evidence="5" id="KW-1185">Reference proteome</keyword>
<dbReference type="RefSeq" id="WP_168031833.1">
    <property type="nucleotide sequence ID" value="NZ_JAAVNE010000022.1"/>
</dbReference>
<dbReference type="Pfam" id="PF00903">
    <property type="entry name" value="Glyoxalase"/>
    <property type="match status" value="1"/>
</dbReference>
<feature type="region of interest" description="Disordered" evidence="2">
    <location>
        <begin position="295"/>
        <end position="317"/>
    </location>
</feature>
<dbReference type="InterPro" id="IPR037523">
    <property type="entry name" value="VOC_core"/>
</dbReference>
<protein>
    <submittedName>
        <fullName evidence="4">Catechol 1,2-dioxygenase</fullName>
    </submittedName>
</protein>
<dbReference type="InterPro" id="IPR029068">
    <property type="entry name" value="Glyas_Bleomycin-R_OHBP_Dase"/>
</dbReference>
<keyword evidence="1" id="KW-0479">Metal-binding</keyword>
<dbReference type="SUPFAM" id="SSF54593">
    <property type="entry name" value="Glyoxalase/Bleomycin resistance protein/Dihydroxybiphenyl dioxygenase"/>
    <property type="match status" value="1"/>
</dbReference>
<proteinExistence type="predicted"/>
<organism evidence="4 5">
    <name type="scientific">Falsiroseomonas selenitidurans</name>
    <dbReference type="NCBI Taxonomy" id="2716335"/>
    <lineage>
        <taxon>Bacteria</taxon>
        <taxon>Pseudomonadati</taxon>
        <taxon>Pseudomonadota</taxon>
        <taxon>Alphaproteobacteria</taxon>
        <taxon>Acetobacterales</taxon>
        <taxon>Roseomonadaceae</taxon>
        <taxon>Falsiroseomonas</taxon>
    </lineage>
</organism>
<comment type="caution">
    <text evidence="4">The sequence shown here is derived from an EMBL/GenBank/DDBJ whole genome shotgun (WGS) entry which is preliminary data.</text>
</comment>
<dbReference type="Proteomes" id="UP000787635">
    <property type="component" value="Unassembled WGS sequence"/>
</dbReference>
<feature type="domain" description="VOC" evidence="3">
    <location>
        <begin position="155"/>
        <end position="280"/>
    </location>
</feature>
<reference evidence="4 5" key="1">
    <citation type="submission" date="2020-03" db="EMBL/GenBank/DDBJ databases">
        <title>Roseomonas selenitidurans sp. nov. isolated from urban soil.</title>
        <authorList>
            <person name="Liu H."/>
        </authorList>
    </citation>
    <scope>NUCLEOTIDE SEQUENCE [LARGE SCALE GENOMIC DNA]</scope>
    <source>
        <strain evidence="4 5">BU-1</strain>
    </source>
</reference>
<sequence length="317" mass="35516">MPEPIIKIHDLAWIRLGAPDLDQAEGFLTDFGLLRQVRTDDALYMRGTGEAQHIHITERGPDRVLAIGFLAESEADLHRLAREAAGASGVEPLNQPGGGKRVRLKEHNGFTIEVVHGTPTVAKLPERHSVMNTGAARERLGEFQRITPRPCQVKRIGHAVLSTPDIEGSVAWAQLHLGFVVSEHVHAEDDPDLLLASFNRADRGEEFVDHHIMMFGRHHRAGLNHVSFEVQDIDDLHAGHDWLKAQGRQHLWGIGRHLLGSQIFDYWKDPWGRVHEHWTDTDVLNAAMAPRKVPKSEGLRSQWGPQAPQEFREAASV</sequence>
<evidence type="ECO:0000313" key="5">
    <source>
        <dbReference type="Proteomes" id="UP000787635"/>
    </source>
</evidence>
<evidence type="ECO:0000313" key="4">
    <source>
        <dbReference type="EMBL" id="NKC32101.1"/>
    </source>
</evidence>
<accession>A0ABX1E4K1</accession>
<feature type="domain" description="VOC" evidence="3">
    <location>
        <begin position="10"/>
        <end position="117"/>
    </location>
</feature>
<dbReference type="InterPro" id="IPR004360">
    <property type="entry name" value="Glyas_Fos-R_dOase_dom"/>
</dbReference>
<name>A0ABX1E4K1_9PROT</name>
<evidence type="ECO:0000256" key="1">
    <source>
        <dbReference type="ARBA" id="ARBA00022723"/>
    </source>
</evidence>
<dbReference type="PROSITE" id="PS51819">
    <property type="entry name" value="VOC"/>
    <property type="match status" value="2"/>
</dbReference>
<dbReference type="InterPro" id="IPR051785">
    <property type="entry name" value="MMCE/EMCE_epimerase"/>
</dbReference>